<dbReference type="GO" id="GO:0009521">
    <property type="term" value="C:photosystem"/>
    <property type="evidence" value="ECO:0007669"/>
    <property type="project" value="InterPro"/>
</dbReference>
<dbReference type="AlphaFoldDB" id="Q111Y2"/>
<dbReference type="Pfam" id="PF00421">
    <property type="entry name" value="PSII"/>
    <property type="match status" value="1"/>
</dbReference>
<dbReference type="InterPro" id="IPR000932">
    <property type="entry name" value="PS_antenna-like"/>
</dbReference>
<dbReference type="RefSeq" id="WP_011612056.1">
    <property type="nucleotide sequence ID" value="NC_008312.1"/>
</dbReference>
<dbReference type="GO" id="GO:0031676">
    <property type="term" value="C:plasma membrane-derived thylakoid membrane"/>
    <property type="evidence" value="ECO:0007669"/>
    <property type="project" value="UniProtKB-SubCell"/>
</dbReference>
<evidence type="ECO:0000256" key="8">
    <source>
        <dbReference type="ARBA" id="ARBA00023136"/>
    </source>
</evidence>
<reference evidence="10" key="1">
    <citation type="submission" date="2006-06" db="EMBL/GenBank/DDBJ databases">
        <title>Complete sequence of Trichodesmium erythraeum IMS101.</title>
        <authorList>
            <consortium name="US DOE Joint Genome Institute"/>
            <person name="Copeland A."/>
            <person name="Lucas S."/>
            <person name="Lapidus A."/>
            <person name="Barry K."/>
            <person name="Detter J.C."/>
            <person name="Glavina del Rio T."/>
            <person name="Hammon N."/>
            <person name="Israni S."/>
            <person name="Dalin E."/>
            <person name="Tice H."/>
            <person name="Pitluck S."/>
            <person name="Kiss H."/>
            <person name="Munk A.C."/>
            <person name="Brettin T."/>
            <person name="Bruce D."/>
            <person name="Han C."/>
            <person name="Tapia R."/>
            <person name="Gilna P."/>
            <person name="Schmutz J."/>
            <person name="Larimer F."/>
            <person name="Land M."/>
            <person name="Hauser L."/>
            <person name="Kyrpides N."/>
            <person name="Kim E."/>
            <person name="Richardson P."/>
        </authorList>
    </citation>
    <scope>NUCLEOTIDE SEQUENCE [LARGE SCALE GENOMIC DNA]</scope>
    <source>
        <strain evidence="10">IMS101</strain>
    </source>
</reference>
<comment type="subcellular location">
    <subcellularLocation>
        <location evidence="1">Cellular thylakoid membrane</location>
        <topology evidence="1">Multi-pass membrane protein</topology>
    </subcellularLocation>
</comment>
<keyword evidence="3" id="KW-0602">Photosynthesis</keyword>
<feature type="transmembrane region" description="Helical" evidence="9">
    <location>
        <begin position="133"/>
        <end position="155"/>
    </location>
</feature>
<proteinExistence type="predicted"/>
<evidence type="ECO:0000256" key="6">
    <source>
        <dbReference type="ARBA" id="ARBA00022991"/>
    </source>
</evidence>
<keyword evidence="6" id="KW-0157">Chromophore</keyword>
<keyword evidence="5 9" id="KW-1133">Transmembrane helix</keyword>
<feature type="transmembrane region" description="Helical" evidence="9">
    <location>
        <begin position="27"/>
        <end position="47"/>
    </location>
</feature>
<dbReference type="SUPFAM" id="SSF161077">
    <property type="entry name" value="Photosystem II antenna protein-like"/>
    <property type="match status" value="1"/>
</dbReference>
<dbReference type="STRING" id="203124.Tery_2484"/>
<dbReference type="GO" id="GO:0016168">
    <property type="term" value="F:chlorophyll binding"/>
    <property type="evidence" value="ECO:0007669"/>
    <property type="project" value="UniProtKB-KW"/>
</dbReference>
<keyword evidence="7" id="KW-0793">Thylakoid</keyword>
<feature type="transmembrane region" description="Helical" evidence="9">
    <location>
        <begin position="87"/>
        <end position="112"/>
    </location>
</feature>
<keyword evidence="2" id="KW-0148">Chlorophyll</keyword>
<evidence type="ECO:0000256" key="2">
    <source>
        <dbReference type="ARBA" id="ARBA00022494"/>
    </source>
</evidence>
<dbReference type="EMBL" id="CP000393">
    <property type="protein sequence ID" value="ABG51692.1"/>
    <property type="molecule type" value="Genomic_DNA"/>
</dbReference>
<dbReference type="GO" id="GO:0009767">
    <property type="term" value="P:photosynthetic electron transport chain"/>
    <property type="evidence" value="ECO:0007669"/>
    <property type="project" value="InterPro"/>
</dbReference>
<name>Q111Y2_TRIEI</name>
<keyword evidence="8 9" id="KW-0472">Membrane</keyword>
<dbReference type="InterPro" id="IPR036001">
    <property type="entry name" value="PS_II_antenna-like_sf"/>
</dbReference>
<dbReference type="KEGG" id="ter:Tery_2484"/>
<evidence type="ECO:0000256" key="7">
    <source>
        <dbReference type="ARBA" id="ARBA00023078"/>
    </source>
</evidence>
<feature type="transmembrane region" description="Helical" evidence="9">
    <location>
        <begin position="206"/>
        <end position="223"/>
    </location>
</feature>
<sequence>MTVATDDNVQIPWRAGNARLVNLSGKLLGAHVAHAGLIVLWAGSITLSEVGNFDPSLPMYEQGLIVIPNLARLGLGVSEGGAVVDTYPYFVIGVLHLISSAFLGAGGIFHALKGPEKLEEKFSFFGYRWDDPGKMTTILGIHLVLLGFGALLLVAKAMAYGGLYDPVIQNVRVIYDPTLNPTTIFGYLFGTQGRFWLAGVNSLEDVVGGHIWIGAICIVGGIWHMRTVPFNWAKGLFVWSGEAYLSYSIGAVSLMAFIATLFVSVNSLVFPTEFYGPTLTLVFDRFPVFVSSDGALTARVWLANAHFWLGFFFLQGHIFHALRAAGYSFIEGRVINSTRGQVS</sequence>
<evidence type="ECO:0000313" key="10">
    <source>
        <dbReference type="EMBL" id="ABG51692.1"/>
    </source>
</evidence>
<evidence type="ECO:0000256" key="5">
    <source>
        <dbReference type="ARBA" id="ARBA00022989"/>
    </source>
</evidence>
<dbReference type="NCBIfam" id="TIGR03041">
    <property type="entry name" value="PS_antenn_a_b"/>
    <property type="match status" value="1"/>
</dbReference>
<feature type="transmembrane region" description="Helical" evidence="9">
    <location>
        <begin position="244"/>
        <end position="265"/>
    </location>
</feature>
<protein>
    <submittedName>
        <fullName evidence="10">Photosystem antenna protein-like</fullName>
    </submittedName>
</protein>
<evidence type="ECO:0000256" key="9">
    <source>
        <dbReference type="SAM" id="Phobius"/>
    </source>
</evidence>
<evidence type="ECO:0000256" key="4">
    <source>
        <dbReference type="ARBA" id="ARBA00022692"/>
    </source>
</evidence>
<dbReference type="eggNOG" id="ENOG502Z92X">
    <property type="taxonomic scope" value="Bacteria"/>
</dbReference>
<feature type="transmembrane region" description="Helical" evidence="9">
    <location>
        <begin position="296"/>
        <end position="314"/>
    </location>
</feature>
<evidence type="ECO:0000256" key="1">
    <source>
        <dbReference type="ARBA" id="ARBA00004636"/>
    </source>
</evidence>
<evidence type="ECO:0000256" key="3">
    <source>
        <dbReference type="ARBA" id="ARBA00022531"/>
    </source>
</evidence>
<organism evidence="10">
    <name type="scientific">Trichodesmium erythraeum (strain IMS101)</name>
    <dbReference type="NCBI Taxonomy" id="203124"/>
    <lineage>
        <taxon>Bacteria</taxon>
        <taxon>Bacillati</taxon>
        <taxon>Cyanobacteriota</taxon>
        <taxon>Cyanophyceae</taxon>
        <taxon>Oscillatoriophycideae</taxon>
        <taxon>Oscillatoriales</taxon>
        <taxon>Microcoleaceae</taxon>
        <taxon>Trichodesmium</taxon>
    </lineage>
</organism>
<keyword evidence="4 9" id="KW-0812">Transmembrane</keyword>
<dbReference type="OrthoDB" id="9429529at2"/>
<accession>Q111Y2</accession>
<dbReference type="HOGENOM" id="CLU_028310_0_0_3"/>
<gene>
    <name evidence="10" type="ordered locus">Tery_2484</name>
</gene>